<sequence length="662" mass="71786">MGRPPAYLFVVRHGYRLDAADKQWHLSSPAPYDTPLTYSGWQQAKNLGVRIASILQERVKDDVLAAKQNPDQNHKRKRYKVVLHSSPFLRCIQTSIAISAGLAQDSTPFGPIEVSPEQRPPTPPSVHGGRPKPIITNINDIPERSVKIRKSVLRLDAFLGEWLSPDYFELITPPPPSVMMLATARAELLRREDYVHYPNFDSHAHSNSQSQLWSPVKLGPGSPPSEGGPDGLGSMSSLGDALTRSPSVSSQSSQRSESSLASTQKTKVVGYVSPVPHYAVSNNNTIPPGYVAHARDACTSIDYQWDSMRPPLNWGDGGNFPEEWTDMHKRFRAGVQNLVDWYSVTEHPTEMVTKVVSRSPRKDSTDSAVEDDDDVETESVVIMVSHGAGCNALIGAITHAPVLQDVAMTSLTMAVRKPNSEEQTEKAPVHRLYDLKLQNSTDHIRSPPSTPSSRSSSVAGVMNSARGRHMSFSSTVSNSSWNQDNSSRVSSANAALSGFRTGAQGSSPLSFGTTLRPGGITVGSGVTSFTPAKTTTFGHRPSIGLWSPISAPEEEDGEDELMVLNFSNQMESSSSVVTPKAVQETQTNPFFKESGNSSTLSVPSDGYISDISPSSTPKPDSDQIGVGSGGLWGGGPRPPEDADRLRDVTSCTKRRWTVTERS</sequence>
<evidence type="ECO:0000313" key="2">
    <source>
        <dbReference type="EMBL" id="KAK4222955.1"/>
    </source>
</evidence>
<dbReference type="SUPFAM" id="SSF53254">
    <property type="entry name" value="Phosphoglycerate mutase-like"/>
    <property type="match status" value="1"/>
</dbReference>
<dbReference type="SMART" id="SM00855">
    <property type="entry name" value="PGAM"/>
    <property type="match status" value="1"/>
</dbReference>
<organism evidence="2 3">
    <name type="scientific">Podospora fimiseda</name>
    <dbReference type="NCBI Taxonomy" id="252190"/>
    <lineage>
        <taxon>Eukaryota</taxon>
        <taxon>Fungi</taxon>
        <taxon>Dikarya</taxon>
        <taxon>Ascomycota</taxon>
        <taxon>Pezizomycotina</taxon>
        <taxon>Sordariomycetes</taxon>
        <taxon>Sordariomycetidae</taxon>
        <taxon>Sordariales</taxon>
        <taxon>Podosporaceae</taxon>
        <taxon>Podospora</taxon>
    </lineage>
</organism>
<feature type="compositionally biased region" description="Basic and acidic residues" evidence="1">
    <location>
        <begin position="638"/>
        <end position="647"/>
    </location>
</feature>
<feature type="region of interest" description="Disordered" evidence="1">
    <location>
        <begin position="354"/>
        <end position="374"/>
    </location>
</feature>
<evidence type="ECO:0008006" key="4">
    <source>
        <dbReference type="Google" id="ProtNLM"/>
    </source>
</evidence>
<feature type="region of interest" description="Disordered" evidence="1">
    <location>
        <begin position="437"/>
        <end position="461"/>
    </location>
</feature>
<reference evidence="2" key="1">
    <citation type="journal article" date="2023" name="Mol. Phylogenet. Evol.">
        <title>Genome-scale phylogeny and comparative genomics of the fungal order Sordariales.</title>
        <authorList>
            <person name="Hensen N."/>
            <person name="Bonometti L."/>
            <person name="Westerberg I."/>
            <person name="Brannstrom I.O."/>
            <person name="Guillou S."/>
            <person name="Cros-Aarteil S."/>
            <person name="Calhoun S."/>
            <person name="Haridas S."/>
            <person name="Kuo A."/>
            <person name="Mondo S."/>
            <person name="Pangilinan J."/>
            <person name="Riley R."/>
            <person name="LaButti K."/>
            <person name="Andreopoulos B."/>
            <person name="Lipzen A."/>
            <person name="Chen C."/>
            <person name="Yan M."/>
            <person name="Daum C."/>
            <person name="Ng V."/>
            <person name="Clum A."/>
            <person name="Steindorff A."/>
            <person name="Ohm R.A."/>
            <person name="Martin F."/>
            <person name="Silar P."/>
            <person name="Natvig D.O."/>
            <person name="Lalanne C."/>
            <person name="Gautier V."/>
            <person name="Ament-Velasquez S.L."/>
            <person name="Kruys A."/>
            <person name="Hutchinson M.I."/>
            <person name="Powell A.J."/>
            <person name="Barry K."/>
            <person name="Miller A.N."/>
            <person name="Grigoriev I.V."/>
            <person name="Debuchy R."/>
            <person name="Gladieux P."/>
            <person name="Hiltunen Thoren M."/>
            <person name="Johannesson H."/>
        </authorList>
    </citation>
    <scope>NUCLEOTIDE SEQUENCE</scope>
    <source>
        <strain evidence="2">CBS 990.96</strain>
    </source>
</reference>
<dbReference type="PANTHER" id="PTHR16469:SF27">
    <property type="entry name" value="UBIQUITIN-ASSOCIATED AND SH3 DOMAIN-CONTAINING BA-RELATED"/>
    <property type="match status" value="1"/>
</dbReference>
<feature type="compositionally biased region" description="Polar residues" evidence="1">
    <location>
        <begin position="586"/>
        <end position="602"/>
    </location>
</feature>
<comment type="caution">
    <text evidence="2">The sequence shown here is derived from an EMBL/GenBank/DDBJ whole genome shotgun (WGS) entry which is preliminary data.</text>
</comment>
<dbReference type="Proteomes" id="UP001301958">
    <property type="component" value="Unassembled WGS sequence"/>
</dbReference>
<feature type="region of interest" description="Disordered" evidence="1">
    <location>
        <begin position="586"/>
        <end position="648"/>
    </location>
</feature>
<feature type="compositionally biased region" description="Gly residues" evidence="1">
    <location>
        <begin position="626"/>
        <end position="635"/>
    </location>
</feature>
<dbReference type="CDD" id="cd07040">
    <property type="entry name" value="HP"/>
    <property type="match status" value="1"/>
</dbReference>
<proteinExistence type="predicted"/>
<dbReference type="InterPro" id="IPR013078">
    <property type="entry name" value="His_Pase_superF_clade-1"/>
</dbReference>
<feature type="region of interest" description="Disordered" evidence="1">
    <location>
        <begin position="108"/>
        <end position="133"/>
    </location>
</feature>
<protein>
    <recommendedName>
        <fullName evidence="4">Phosphoglycerate mutase</fullName>
    </recommendedName>
</protein>
<reference evidence="2" key="2">
    <citation type="submission" date="2023-05" db="EMBL/GenBank/DDBJ databases">
        <authorList>
            <consortium name="Lawrence Berkeley National Laboratory"/>
            <person name="Steindorff A."/>
            <person name="Hensen N."/>
            <person name="Bonometti L."/>
            <person name="Westerberg I."/>
            <person name="Brannstrom I.O."/>
            <person name="Guillou S."/>
            <person name="Cros-Aarteil S."/>
            <person name="Calhoun S."/>
            <person name="Haridas S."/>
            <person name="Kuo A."/>
            <person name="Mondo S."/>
            <person name="Pangilinan J."/>
            <person name="Riley R."/>
            <person name="Labutti K."/>
            <person name="Andreopoulos B."/>
            <person name="Lipzen A."/>
            <person name="Chen C."/>
            <person name="Yanf M."/>
            <person name="Daum C."/>
            <person name="Ng V."/>
            <person name="Clum A."/>
            <person name="Ohm R."/>
            <person name="Martin F."/>
            <person name="Silar P."/>
            <person name="Natvig D."/>
            <person name="Lalanne C."/>
            <person name="Gautier V."/>
            <person name="Ament-Velasquez S.L."/>
            <person name="Kruys A."/>
            <person name="Hutchinson M.I."/>
            <person name="Powell A.J."/>
            <person name="Barry K."/>
            <person name="Miller A.N."/>
            <person name="Grigoriev I.V."/>
            <person name="Debuchy R."/>
            <person name="Gladieux P."/>
            <person name="Thoren M.H."/>
            <person name="Johannesson H."/>
        </authorList>
    </citation>
    <scope>NUCLEOTIDE SEQUENCE</scope>
    <source>
        <strain evidence="2">CBS 990.96</strain>
    </source>
</reference>
<gene>
    <name evidence="2" type="ORF">QBC38DRAFT_64604</name>
</gene>
<accession>A0AAN7BGT3</accession>
<evidence type="ECO:0000256" key="1">
    <source>
        <dbReference type="SAM" id="MobiDB-lite"/>
    </source>
</evidence>
<feature type="compositionally biased region" description="Low complexity" evidence="1">
    <location>
        <begin position="245"/>
        <end position="264"/>
    </location>
</feature>
<name>A0AAN7BGT3_9PEZI</name>
<keyword evidence="3" id="KW-1185">Reference proteome</keyword>
<dbReference type="PANTHER" id="PTHR16469">
    <property type="entry name" value="UBIQUITIN-ASSOCIATED AND SH3 DOMAIN-CONTAINING BA-RELATED"/>
    <property type="match status" value="1"/>
</dbReference>
<dbReference type="AlphaFoldDB" id="A0AAN7BGT3"/>
<dbReference type="EMBL" id="MU865446">
    <property type="protein sequence ID" value="KAK4222955.1"/>
    <property type="molecule type" value="Genomic_DNA"/>
</dbReference>
<dbReference type="Gene3D" id="3.40.50.1240">
    <property type="entry name" value="Phosphoglycerate mutase-like"/>
    <property type="match status" value="2"/>
</dbReference>
<dbReference type="InterPro" id="IPR051710">
    <property type="entry name" value="Phosphatase_SH3-domain"/>
</dbReference>
<evidence type="ECO:0000313" key="3">
    <source>
        <dbReference type="Proteomes" id="UP001301958"/>
    </source>
</evidence>
<dbReference type="InterPro" id="IPR029033">
    <property type="entry name" value="His_PPase_superfam"/>
</dbReference>
<feature type="region of interest" description="Disordered" evidence="1">
    <location>
        <begin position="204"/>
        <end position="265"/>
    </location>
</feature>